<keyword evidence="1" id="KW-0812">Transmembrane</keyword>
<feature type="transmembrane region" description="Helical" evidence="1">
    <location>
        <begin position="20"/>
        <end position="39"/>
    </location>
</feature>
<evidence type="ECO:0000313" key="2">
    <source>
        <dbReference type="EMBL" id="MFI5674432.1"/>
    </source>
</evidence>
<accession>A0ABW7XXJ0</accession>
<evidence type="ECO:0000256" key="1">
    <source>
        <dbReference type="SAM" id="Phobius"/>
    </source>
</evidence>
<sequence>MGSRTQDTTREAWDATRIVALRPALAVLLAALVVCLGYVPHGHRAPAAAATHLSAAAGLTAVTVDRPAPKVTHPADCPSRDGCCGPVGAGATAVRVATAHPFQATLPRSPDLPRQPYTAARAVEPSPACRAPDLHVLQVQRT</sequence>
<name>A0ABW7XXJ0_STRCE</name>
<keyword evidence="3" id="KW-1185">Reference proteome</keyword>
<reference evidence="2 3" key="1">
    <citation type="submission" date="2024-10" db="EMBL/GenBank/DDBJ databases">
        <title>The Natural Products Discovery Center: Release of the First 8490 Sequenced Strains for Exploring Actinobacteria Biosynthetic Diversity.</title>
        <authorList>
            <person name="Kalkreuter E."/>
            <person name="Kautsar S.A."/>
            <person name="Yang D."/>
            <person name="Bader C.D."/>
            <person name="Teijaro C.N."/>
            <person name="Fluegel L."/>
            <person name="Davis C.M."/>
            <person name="Simpson J.R."/>
            <person name="Lauterbach L."/>
            <person name="Steele A.D."/>
            <person name="Gui C."/>
            <person name="Meng S."/>
            <person name="Li G."/>
            <person name="Viehrig K."/>
            <person name="Ye F."/>
            <person name="Su P."/>
            <person name="Kiefer A.F."/>
            <person name="Nichols A."/>
            <person name="Cepeda A.J."/>
            <person name="Yan W."/>
            <person name="Fan B."/>
            <person name="Jiang Y."/>
            <person name="Adhikari A."/>
            <person name="Zheng C.-J."/>
            <person name="Schuster L."/>
            <person name="Cowan T.M."/>
            <person name="Smanski M.J."/>
            <person name="Chevrette M.G."/>
            <person name="De Carvalho L.P.S."/>
            <person name="Shen B."/>
        </authorList>
    </citation>
    <scope>NUCLEOTIDE SEQUENCE [LARGE SCALE GENOMIC DNA]</scope>
    <source>
        <strain evidence="2 3">NPDC051599</strain>
    </source>
</reference>
<evidence type="ECO:0000313" key="3">
    <source>
        <dbReference type="Proteomes" id="UP001612415"/>
    </source>
</evidence>
<dbReference type="EMBL" id="JBITDC010000002">
    <property type="protein sequence ID" value="MFI5674432.1"/>
    <property type="molecule type" value="Genomic_DNA"/>
</dbReference>
<proteinExistence type="predicted"/>
<organism evidence="2 3">
    <name type="scientific">Streptomyces cellulosae</name>
    <dbReference type="NCBI Taxonomy" id="1968"/>
    <lineage>
        <taxon>Bacteria</taxon>
        <taxon>Bacillati</taxon>
        <taxon>Actinomycetota</taxon>
        <taxon>Actinomycetes</taxon>
        <taxon>Kitasatosporales</taxon>
        <taxon>Streptomycetaceae</taxon>
        <taxon>Streptomyces</taxon>
    </lineage>
</organism>
<evidence type="ECO:0008006" key="4">
    <source>
        <dbReference type="Google" id="ProtNLM"/>
    </source>
</evidence>
<dbReference type="RefSeq" id="WP_398655357.1">
    <property type="nucleotide sequence ID" value="NZ_JBITDC010000002.1"/>
</dbReference>
<keyword evidence="1" id="KW-1133">Transmembrane helix</keyword>
<dbReference type="Proteomes" id="UP001612415">
    <property type="component" value="Unassembled WGS sequence"/>
</dbReference>
<comment type="caution">
    <text evidence="2">The sequence shown here is derived from an EMBL/GenBank/DDBJ whole genome shotgun (WGS) entry which is preliminary data.</text>
</comment>
<gene>
    <name evidence="2" type="ORF">ACIA8P_07150</name>
</gene>
<keyword evidence="1" id="KW-0472">Membrane</keyword>
<protein>
    <recommendedName>
        <fullName evidence="4">Secreted protein</fullName>
    </recommendedName>
</protein>